<dbReference type="Proteomes" id="UP000737402">
    <property type="component" value="Unassembled WGS sequence"/>
</dbReference>
<evidence type="ECO:0000256" key="1">
    <source>
        <dbReference type="SAM" id="MobiDB-lite"/>
    </source>
</evidence>
<accession>A0ABS2P0G8</accession>
<protein>
    <submittedName>
        <fullName evidence="3">Type IV pilus assembly protein PilO</fullName>
    </submittedName>
</protein>
<evidence type="ECO:0000313" key="3">
    <source>
        <dbReference type="EMBL" id="MBM7620457.1"/>
    </source>
</evidence>
<feature type="compositionally biased region" description="Polar residues" evidence="1">
    <location>
        <begin position="229"/>
        <end position="241"/>
    </location>
</feature>
<sequence length="241" mass="27095">MNIELQRKHYFIFASVVAFLVLGIILFYYLSYAPKQTMVEQKKQEIEIEEQLIQVLDQQQESAGASLGNTMELQRKIPVTSYVEQLILELEKAEVVSNSRIMNMTFGDADFSVATTTLEEYVETNSSTDTEGTAEQQTEQAYLPEGLKKVTVNLSVESENYEDLTAFLEELEGLTRITQIESVAFTGLPELTSIAQELTSLSYSVQLSAFYHPELADLIEDLPPISAPEPSNKTNPFLDNE</sequence>
<comment type="caution">
    <text evidence="3">The sequence shown here is derived from an EMBL/GenBank/DDBJ whole genome shotgun (WGS) entry which is preliminary data.</text>
</comment>
<organism evidence="3 4">
    <name type="scientific">Sutcliffiella tianshenii</name>
    <dbReference type="NCBI Taxonomy" id="1463404"/>
    <lineage>
        <taxon>Bacteria</taxon>
        <taxon>Bacillati</taxon>
        <taxon>Bacillota</taxon>
        <taxon>Bacilli</taxon>
        <taxon>Bacillales</taxon>
        <taxon>Bacillaceae</taxon>
        <taxon>Sutcliffiella</taxon>
    </lineage>
</organism>
<evidence type="ECO:0000256" key="2">
    <source>
        <dbReference type="SAM" id="Phobius"/>
    </source>
</evidence>
<dbReference type="InterPro" id="IPR014717">
    <property type="entry name" value="Transl_elong_EF1B/ribsomal_bS6"/>
</dbReference>
<keyword evidence="2" id="KW-0812">Transmembrane</keyword>
<feature type="transmembrane region" description="Helical" evidence="2">
    <location>
        <begin position="12"/>
        <end position="30"/>
    </location>
</feature>
<name>A0ABS2P0G8_9BACI</name>
<evidence type="ECO:0000313" key="4">
    <source>
        <dbReference type="Proteomes" id="UP000737402"/>
    </source>
</evidence>
<proteinExistence type="predicted"/>
<keyword evidence="2" id="KW-1133">Transmembrane helix</keyword>
<keyword evidence="2" id="KW-0472">Membrane</keyword>
<keyword evidence="4" id="KW-1185">Reference proteome</keyword>
<dbReference type="EMBL" id="JAFBED010000004">
    <property type="protein sequence ID" value="MBM7620457.1"/>
    <property type="molecule type" value="Genomic_DNA"/>
</dbReference>
<feature type="region of interest" description="Disordered" evidence="1">
    <location>
        <begin position="222"/>
        <end position="241"/>
    </location>
</feature>
<dbReference type="Gene3D" id="3.30.70.60">
    <property type="match status" value="1"/>
</dbReference>
<reference evidence="3 4" key="1">
    <citation type="submission" date="2021-01" db="EMBL/GenBank/DDBJ databases">
        <title>Genomic Encyclopedia of Type Strains, Phase IV (KMG-IV): sequencing the most valuable type-strain genomes for metagenomic binning, comparative biology and taxonomic classification.</title>
        <authorList>
            <person name="Goeker M."/>
        </authorList>
    </citation>
    <scope>NUCLEOTIDE SEQUENCE [LARGE SCALE GENOMIC DNA]</scope>
    <source>
        <strain evidence="3 4">DSM 25879</strain>
    </source>
</reference>
<dbReference type="RefSeq" id="WP_204416130.1">
    <property type="nucleotide sequence ID" value="NZ_JAFBED010000004.1"/>
</dbReference>
<gene>
    <name evidence="3" type="ORF">JOC95_002310</name>
</gene>